<evidence type="ECO:0000256" key="1">
    <source>
        <dbReference type="ARBA" id="ARBA00004123"/>
    </source>
</evidence>
<keyword evidence="4" id="KW-0227">DNA damage</keyword>
<keyword evidence="5" id="KW-0067">ATP-binding</keyword>
<evidence type="ECO:0000256" key="8">
    <source>
        <dbReference type="SAM" id="MobiDB-lite"/>
    </source>
</evidence>
<feature type="compositionally biased region" description="Acidic residues" evidence="8">
    <location>
        <begin position="585"/>
        <end position="596"/>
    </location>
</feature>
<evidence type="ECO:0000256" key="4">
    <source>
        <dbReference type="ARBA" id="ARBA00022763"/>
    </source>
</evidence>
<comment type="subcellular location">
    <subcellularLocation>
        <location evidence="1">Nucleus</location>
    </subcellularLocation>
</comment>
<dbReference type="EMBL" id="JAKELL010000009">
    <property type="protein sequence ID" value="KAH8996328.1"/>
    <property type="molecule type" value="Genomic_DNA"/>
</dbReference>
<evidence type="ECO:0000259" key="9">
    <source>
        <dbReference type="Pfam" id="PF25812"/>
    </source>
</evidence>
<name>A0AAD4QD78_9AGAM</name>
<evidence type="ECO:0000313" key="10">
    <source>
        <dbReference type="EMBL" id="KAH8996328.1"/>
    </source>
</evidence>
<feature type="region of interest" description="Disordered" evidence="8">
    <location>
        <begin position="585"/>
        <end position="610"/>
    </location>
</feature>
<accession>A0AAD4QD78</accession>
<feature type="domain" description="Checkpoint protein RAD24-like helical bundle" evidence="9">
    <location>
        <begin position="362"/>
        <end position="473"/>
    </location>
</feature>
<dbReference type="GO" id="GO:0005524">
    <property type="term" value="F:ATP binding"/>
    <property type="evidence" value="ECO:0007669"/>
    <property type="project" value="UniProtKB-KW"/>
</dbReference>
<sequence>MPPRTTSTGRAKHKSTLKFESPPPSKKFKGAKDVTILSLSQRPVLKPGNKPPSSTPRPSNVVESAGVTVKDAKGKGKASGPTHEEIPDDRLWADKYEPQSLGDLAVHKRKVDDVRRWLVEAFSEQGLSGHRRLLVLTGPAGSGKTATLRVLAHEMNFEIIEHKTHVNTVQVSTFASEPSMSNTPDVFSTFLARAGAYTSIFTSARQKLVLVEDLPNILHPAVRARFHDALRTHVEHGPSVAPVVLVVSDAGLCVEASSNGSSSRDVVIDARAVVPPGLPAHLFTEIRFNPIAPTLLASALKRVTALANVRLSQSILNSVVEGAGGDVRSAIMTLEFTCARPASWKQSSRSNVGSIVSTTQKENALLLFHLIGKIMYNKRKGDPHPKSASAKDISRERVLDRTLNDPPPLPPWLATEERRTSRVDVNLLYASTPVDASLFGLYVHQNYTQYCFSVEQCSSLIDNLSWTDANNSENWYDANPHAFHIQALGTLHSLPSPVPRTGQRIFKPAFFSSLQKQQSARDALDQTSNWLSSTGLWSRVAITTELGGVLRTLGRRAPHGHRAFSELVFGQDSMGAVPMGEGDVEAEAVDRDEDEIRETGKSHTSNDQAAYLGYLEDDDIEEW</sequence>
<keyword evidence="7" id="KW-0131">Cell cycle</keyword>
<dbReference type="InterPro" id="IPR027417">
    <property type="entry name" value="P-loop_NTPase"/>
</dbReference>
<dbReference type="Proteomes" id="UP001201163">
    <property type="component" value="Unassembled WGS sequence"/>
</dbReference>
<dbReference type="GO" id="GO:0005634">
    <property type="term" value="C:nucleus"/>
    <property type="evidence" value="ECO:0007669"/>
    <property type="project" value="UniProtKB-SubCell"/>
</dbReference>
<evidence type="ECO:0000256" key="2">
    <source>
        <dbReference type="ARBA" id="ARBA00006168"/>
    </source>
</evidence>
<reference evidence="10" key="1">
    <citation type="submission" date="2022-01" db="EMBL/GenBank/DDBJ databases">
        <title>Comparative genomics reveals a dynamic genome evolution in the ectomycorrhizal milk-cap (Lactarius) mushrooms.</title>
        <authorList>
            <consortium name="DOE Joint Genome Institute"/>
            <person name="Lebreton A."/>
            <person name="Tang N."/>
            <person name="Kuo A."/>
            <person name="LaButti K."/>
            <person name="Drula E."/>
            <person name="Barry K."/>
            <person name="Clum A."/>
            <person name="Lipzen A."/>
            <person name="Mousain D."/>
            <person name="Ng V."/>
            <person name="Wang R."/>
            <person name="Wang X."/>
            <person name="Dai Y."/>
            <person name="Henrissat B."/>
            <person name="Grigoriev I.V."/>
            <person name="Guerin-Laguette A."/>
            <person name="Yu F."/>
            <person name="Martin F.M."/>
        </authorList>
    </citation>
    <scope>NUCLEOTIDE SEQUENCE</scope>
    <source>
        <strain evidence="10">QP</strain>
    </source>
</reference>
<dbReference type="GO" id="GO:0006281">
    <property type="term" value="P:DNA repair"/>
    <property type="evidence" value="ECO:0007669"/>
    <property type="project" value="InterPro"/>
</dbReference>
<dbReference type="PANTHER" id="PTHR12172">
    <property type="entry name" value="CELL CYCLE CHECKPOINT PROTEIN RAD17"/>
    <property type="match status" value="1"/>
</dbReference>
<dbReference type="PANTHER" id="PTHR12172:SF0">
    <property type="entry name" value="CELL CYCLE CHECKPOINT PROTEIN RAD17"/>
    <property type="match status" value="1"/>
</dbReference>
<dbReference type="GO" id="GO:0033314">
    <property type="term" value="P:mitotic DNA replication checkpoint signaling"/>
    <property type="evidence" value="ECO:0007669"/>
    <property type="project" value="TreeGrafter"/>
</dbReference>
<evidence type="ECO:0000256" key="7">
    <source>
        <dbReference type="ARBA" id="ARBA00023306"/>
    </source>
</evidence>
<dbReference type="GO" id="GO:0000077">
    <property type="term" value="P:DNA damage checkpoint signaling"/>
    <property type="evidence" value="ECO:0007669"/>
    <property type="project" value="TreeGrafter"/>
</dbReference>
<feature type="compositionally biased region" description="Basic and acidic residues" evidence="8">
    <location>
        <begin position="82"/>
        <end position="91"/>
    </location>
</feature>
<evidence type="ECO:0000256" key="3">
    <source>
        <dbReference type="ARBA" id="ARBA00022741"/>
    </source>
</evidence>
<dbReference type="GO" id="GO:0003682">
    <property type="term" value="F:chromatin binding"/>
    <property type="evidence" value="ECO:0007669"/>
    <property type="project" value="TreeGrafter"/>
</dbReference>
<evidence type="ECO:0000256" key="6">
    <source>
        <dbReference type="ARBA" id="ARBA00023242"/>
    </source>
</evidence>
<dbReference type="InterPro" id="IPR004582">
    <property type="entry name" value="Checkpoint_prot_Rad17_Rad24"/>
</dbReference>
<dbReference type="Pfam" id="PF25812">
    <property type="entry name" value="RAD24_helical"/>
    <property type="match status" value="1"/>
</dbReference>
<dbReference type="InterPro" id="IPR057927">
    <property type="entry name" value="RAD24-like_helical"/>
</dbReference>
<dbReference type="SUPFAM" id="SSF52540">
    <property type="entry name" value="P-loop containing nucleoside triphosphate hydrolases"/>
    <property type="match status" value="1"/>
</dbReference>
<proteinExistence type="inferred from homology"/>
<comment type="caution">
    <text evidence="10">The sequence shown here is derived from an EMBL/GenBank/DDBJ whole genome shotgun (WGS) entry which is preliminary data.</text>
</comment>
<organism evidence="10 11">
    <name type="scientific">Lactarius akahatsu</name>
    <dbReference type="NCBI Taxonomy" id="416441"/>
    <lineage>
        <taxon>Eukaryota</taxon>
        <taxon>Fungi</taxon>
        <taxon>Dikarya</taxon>
        <taxon>Basidiomycota</taxon>
        <taxon>Agaricomycotina</taxon>
        <taxon>Agaricomycetes</taxon>
        <taxon>Russulales</taxon>
        <taxon>Russulaceae</taxon>
        <taxon>Lactarius</taxon>
    </lineage>
</organism>
<gene>
    <name evidence="10" type="ORF">EDB92DRAFT_1843315</name>
</gene>
<dbReference type="Gene3D" id="3.40.50.300">
    <property type="entry name" value="P-loop containing nucleotide triphosphate hydrolases"/>
    <property type="match status" value="1"/>
</dbReference>
<keyword evidence="6" id="KW-0539">Nucleus</keyword>
<comment type="similarity">
    <text evidence="2">Belongs to the rad17/RAD24 family.</text>
</comment>
<feature type="region of interest" description="Disordered" evidence="8">
    <location>
        <begin position="1"/>
        <end position="91"/>
    </location>
</feature>
<keyword evidence="11" id="KW-1185">Reference proteome</keyword>
<evidence type="ECO:0000313" key="11">
    <source>
        <dbReference type="Proteomes" id="UP001201163"/>
    </source>
</evidence>
<dbReference type="GO" id="GO:0003689">
    <property type="term" value="F:DNA clamp loader activity"/>
    <property type="evidence" value="ECO:0007669"/>
    <property type="project" value="TreeGrafter"/>
</dbReference>
<protein>
    <submittedName>
        <fullName evidence="10">Rad17-domain-containing protein</fullName>
    </submittedName>
</protein>
<keyword evidence="3" id="KW-0547">Nucleotide-binding</keyword>
<dbReference type="AlphaFoldDB" id="A0AAD4QD78"/>
<dbReference type="Pfam" id="PF03215">
    <property type="entry name" value="Rad17"/>
    <property type="match status" value="1"/>
</dbReference>
<evidence type="ECO:0000256" key="5">
    <source>
        <dbReference type="ARBA" id="ARBA00022840"/>
    </source>
</evidence>